<keyword evidence="7" id="KW-0653">Protein transport</keyword>
<dbReference type="Pfam" id="PF02472">
    <property type="entry name" value="ExbD"/>
    <property type="match status" value="1"/>
</dbReference>
<gene>
    <name evidence="9" type="ORF">ENX16_04685</name>
</gene>
<accession>A0A7V3PTZ7</accession>
<organism evidence="9">
    <name type="scientific">candidate division WOR-3 bacterium</name>
    <dbReference type="NCBI Taxonomy" id="2052148"/>
    <lineage>
        <taxon>Bacteria</taxon>
        <taxon>Bacteria division WOR-3</taxon>
    </lineage>
</organism>
<dbReference type="InterPro" id="IPR003400">
    <property type="entry name" value="ExbD"/>
</dbReference>
<protein>
    <submittedName>
        <fullName evidence="9">Biopolymer transporter ExbD</fullName>
    </submittedName>
</protein>
<dbReference type="AlphaFoldDB" id="A0A7V3PTZ7"/>
<evidence type="ECO:0000256" key="6">
    <source>
        <dbReference type="ARBA" id="ARBA00023136"/>
    </source>
</evidence>
<keyword evidence="7" id="KW-0813">Transport</keyword>
<evidence type="ECO:0000256" key="7">
    <source>
        <dbReference type="RuleBase" id="RU003879"/>
    </source>
</evidence>
<evidence type="ECO:0000256" key="4">
    <source>
        <dbReference type="ARBA" id="ARBA00022692"/>
    </source>
</evidence>
<name>A0A7V3PTZ7_UNCW3</name>
<keyword evidence="3" id="KW-1003">Cell membrane</keyword>
<comment type="subcellular location">
    <subcellularLocation>
        <location evidence="1">Cell membrane</location>
        <topology evidence="1">Single-pass membrane protein</topology>
    </subcellularLocation>
    <subcellularLocation>
        <location evidence="7">Cell membrane</location>
        <topology evidence="7">Single-pass type II membrane protein</topology>
    </subcellularLocation>
</comment>
<dbReference type="Gene3D" id="3.30.420.270">
    <property type="match status" value="1"/>
</dbReference>
<evidence type="ECO:0000313" key="9">
    <source>
        <dbReference type="EMBL" id="HGD13357.1"/>
    </source>
</evidence>
<dbReference type="PANTHER" id="PTHR30558">
    <property type="entry name" value="EXBD MEMBRANE COMPONENT OF PMF-DRIVEN MACROMOLECULE IMPORT SYSTEM"/>
    <property type="match status" value="1"/>
</dbReference>
<keyword evidence="4 7" id="KW-0812">Transmembrane</keyword>
<keyword evidence="6 8" id="KW-0472">Membrane</keyword>
<comment type="caution">
    <text evidence="9">The sequence shown here is derived from an EMBL/GenBank/DDBJ whole genome shotgun (WGS) entry which is preliminary data.</text>
</comment>
<reference evidence="9" key="1">
    <citation type="journal article" date="2020" name="mSystems">
        <title>Genome- and Community-Level Interaction Insights into Carbon Utilization and Element Cycling Functions of Hydrothermarchaeota in Hydrothermal Sediment.</title>
        <authorList>
            <person name="Zhou Z."/>
            <person name="Liu Y."/>
            <person name="Xu W."/>
            <person name="Pan J."/>
            <person name="Luo Z.H."/>
            <person name="Li M."/>
        </authorList>
    </citation>
    <scope>NUCLEOTIDE SEQUENCE [LARGE SCALE GENOMIC DNA]</scope>
    <source>
        <strain evidence="9">SpSt-914</strain>
    </source>
</reference>
<evidence type="ECO:0000256" key="1">
    <source>
        <dbReference type="ARBA" id="ARBA00004162"/>
    </source>
</evidence>
<keyword evidence="5 8" id="KW-1133">Transmembrane helix</keyword>
<evidence type="ECO:0000256" key="5">
    <source>
        <dbReference type="ARBA" id="ARBA00022989"/>
    </source>
</evidence>
<sequence>MKRKGRTRLNFLAEMNITSLADVSFTLMIIFLIAGVSTALSRQQGIDLDLPKTTSPQPQTRAGLVISVKADRQIFIGTRAVSLAGFSKALADQLARSEYSQVYLHADRRVDYGTIVEILGLIREQGITSIGLTALPE</sequence>
<dbReference type="GO" id="GO:0005886">
    <property type="term" value="C:plasma membrane"/>
    <property type="evidence" value="ECO:0007669"/>
    <property type="project" value="UniProtKB-SubCell"/>
</dbReference>
<evidence type="ECO:0000256" key="8">
    <source>
        <dbReference type="SAM" id="Phobius"/>
    </source>
</evidence>
<dbReference type="GO" id="GO:0015031">
    <property type="term" value="P:protein transport"/>
    <property type="evidence" value="ECO:0007669"/>
    <property type="project" value="UniProtKB-KW"/>
</dbReference>
<evidence type="ECO:0000256" key="3">
    <source>
        <dbReference type="ARBA" id="ARBA00022475"/>
    </source>
</evidence>
<dbReference type="PANTHER" id="PTHR30558:SF7">
    <property type="entry name" value="TOL-PAL SYSTEM PROTEIN TOLR"/>
    <property type="match status" value="1"/>
</dbReference>
<evidence type="ECO:0000256" key="2">
    <source>
        <dbReference type="ARBA" id="ARBA00005811"/>
    </source>
</evidence>
<dbReference type="EMBL" id="DTMZ01000103">
    <property type="protein sequence ID" value="HGD13357.1"/>
    <property type="molecule type" value="Genomic_DNA"/>
</dbReference>
<feature type="transmembrane region" description="Helical" evidence="8">
    <location>
        <begin position="20"/>
        <end position="40"/>
    </location>
</feature>
<comment type="similarity">
    <text evidence="2 7">Belongs to the ExbD/TolR family.</text>
</comment>
<dbReference type="GO" id="GO:0022857">
    <property type="term" value="F:transmembrane transporter activity"/>
    <property type="evidence" value="ECO:0007669"/>
    <property type="project" value="InterPro"/>
</dbReference>
<proteinExistence type="inferred from homology"/>